<dbReference type="PANTHER" id="PTHR47514">
    <property type="entry name" value="TRANSKETOLASE N-TERMINAL SECTION-RELATED"/>
    <property type="match status" value="1"/>
</dbReference>
<evidence type="ECO:0000256" key="1">
    <source>
        <dbReference type="ARBA" id="ARBA00001964"/>
    </source>
</evidence>
<comment type="similarity">
    <text evidence="2">Belongs to the transketolase family.</text>
</comment>
<evidence type="ECO:0000259" key="4">
    <source>
        <dbReference type="Pfam" id="PF00456"/>
    </source>
</evidence>
<dbReference type="InterPro" id="IPR005474">
    <property type="entry name" value="Transketolase_N"/>
</dbReference>
<proteinExistence type="inferred from homology"/>
<evidence type="ECO:0000256" key="2">
    <source>
        <dbReference type="ARBA" id="ARBA00007131"/>
    </source>
</evidence>
<keyword evidence="3" id="KW-0786">Thiamine pyrophosphate</keyword>
<keyword evidence="5" id="KW-0808">Transferase</keyword>
<protein>
    <submittedName>
        <fullName evidence="5">Transketolase</fullName>
        <ecNumber evidence="5">2.2.1.1</ecNumber>
    </submittedName>
</protein>
<accession>A0A7Y9LDG4</accession>
<dbReference type="CDD" id="cd02012">
    <property type="entry name" value="TPP_TK"/>
    <property type="match status" value="1"/>
</dbReference>
<dbReference type="SUPFAM" id="SSF52518">
    <property type="entry name" value="Thiamin diphosphate-binding fold (THDP-binding)"/>
    <property type="match status" value="1"/>
</dbReference>
<feature type="domain" description="Transketolase N-terminal" evidence="4">
    <location>
        <begin position="37"/>
        <end position="286"/>
    </location>
</feature>
<gene>
    <name evidence="5" type="ORF">BKA15_004079</name>
</gene>
<dbReference type="AlphaFoldDB" id="A0A7Y9LDG4"/>
<sequence length="303" mass="32500">MSTLEFDAAAGRDWAERCRRVRAGDAAERRHVLAAAATLTRRRVVEMITAAQAGHIGGDFSVTDLLTVLFHGVLRIDPARPDRPDRDHVILSKGHCAAALYATLAAAGYFPPAELTTFMAPLSPLNGHPNRTKVPGVETNTGPLGHGLPVALGTALGVRLAGRDSRVFVVLGDGELQEGSNWEALMSASHHGLTNLMIIVDRNRLQQGARTEETNRLDPLDQRLAAFGCEVRIVDGHDHLALLDTLTSAGTDRPVAVIANTVKGKGVSFIEDRVEWHHKVPSAEQVELALAELIIEEPAGVAS</sequence>
<reference evidence="5 6" key="1">
    <citation type="submission" date="2020-07" db="EMBL/GenBank/DDBJ databases">
        <title>Sequencing the genomes of 1000 actinobacteria strains.</title>
        <authorList>
            <person name="Klenk H.-P."/>
        </authorList>
    </citation>
    <scope>NUCLEOTIDE SEQUENCE [LARGE SCALE GENOMIC DNA]</scope>
    <source>
        <strain evidence="5 6">DSM 22083</strain>
    </source>
</reference>
<comment type="cofactor">
    <cofactor evidence="1">
        <name>thiamine diphosphate</name>
        <dbReference type="ChEBI" id="CHEBI:58937"/>
    </cofactor>
</comment>
<dbReference type="Pfam" id="PF00456">
    <property type="entry name" value="Transketolase_N"/>
    <property type="match status" value="1"/>
</dbReference>
<keyword evidence="6" id="KW-1185">Reference proteome</keyword>
<dbReference type="RefSeq" id="WP_179753761.1">
    <property type="nucleotide sequence ID" value="NZ_JACCBU010000001.1"/>
</dbReference>
<evidence type="ECO:0000256" key="3">
    <source>
        <dbReference type="ARBA" id="ARBA00023052"/>
    </source>
</evidence>
<dbReference type="InterPro" id="IPR029061">
    <property type="entry name" value="THDP-binding"/>
</dbReference>
<name>A0A7Y9LDG4_9ACTN</name>
<organism evidence="5 6">
    <name type="scientific">Microlunatus parietis</name>
    <dbReference type="NCBI Taxonomy" id="682979"/>
    <lineage>
        <taxon>Bacteria</taxon>
        <taxon>Bacillati</taxon>
        <taxon>Actinomycetota</taxon>
        <taxon>Actinomycetes</taxon>
        <taxon>Propionibacteriales</taxon>
        <taxon>Propionibacteriaceae</taxon>
        <taxon>Microlunatus</taxon>
    </lineage>
</organism>
<evidence type="ECO:0000313" key="6">
    <source>
        <dbReference type="Proteomes" id="UP000569914"/>
    </source>
</evidence>
<dbReference type="GO" id="GO:0004802">
    <property type="term" value="F:transketolase activity"/>
    <property type="evidence" value="ECO:0007669"/>
    <property type="project" value="UniProtKB-EC"/>
</dbReference>
<dbReference type="Proteomes" id="UP000569914">
    <property type="component" value="Unassembled WGS sequence"/>
</dbReference>
<dbReference type="Gene3D" id="3.40.50.970">
    <property type="match status" value="1"/>
</dbReference>
<evidence type="ECO:0000313" key="5">
    <source>
        <dbReference type="EMBL" id="NYE72750.1"/>
    </source>
</evidence>
<dbReference type="EC" id="2.2.1.1" evidence="5"/>
<dbReference type="PANTHER" id="PTHR47514:SF1">
    <property type="entry name" value="TRANSKETOLASE N-TERMINAL SECTION-RELATED"/>
    <property type="match status" value="1"/>
</dbReference>
<comment type="caution">
    <text evidence="5">The sequence shown here is derived from an EMBL/GenBank/DDBJ whole genome shotgun (WGS) entry which is preliminary data.</text>
</comment>
<dbReference type="EMBL" id="JACCBU010000001">
    <property type="protein sequence ID" value="NYE72750.1"/>
    <property type="molecule type" value="Genomic_DNA"/>
</dbReference>
<dbReference type="GO" id="GO:0000287">
    <property type="term" value="F:magnesium ion binding"/>
    <property type="evidence" value="ECO:0007669"/>
    <property type="project" value="UniProtKB-ARBA"/>
</dbReference>